<evidence type="ECO:0000313" key="1">
    <source>
        <dbReference type="EMBL" id="CCF37370.1"/>
    </source>
</evidence>
<sequence length="165" mass="18297">MSSLSSFSPSSVSTSISRVQSSSTYSNKPAHDAHDFTNRIPSFRYGLLRRLYRGPGRVDRPARMPGRYAGPAASRQFLAHHAIYVLERPLCFLDVVVAQALVRDLLEVIKVPGEILMFLGLDQRRPRSLQLGLGRLLGTIQLLQLLPIQGQLLGDDHQLLLGVLV</sequence>
<reference evidence="2" key="1">
    <citation type="journal article" date="2012" name="Nat. Genet.">
        <title>Lifestyle transitions in plant pathogenic Colletotrichum fungi deciphered by genome and transcriptome analyses.</title>
        <authorList>
            <person name="O'Connell R.J."/>
            <person name="Thon M.R."/>
            <person name="Hacquard S."/>
            <person name="Amyotte S.G."/>
            <person name="Kleemann J."/>
            <person name="Torres M.F."/>
            <person name="Damm U."/>
            <person name="Buiate E.A."/>
            <person name="Epstein L."/>
            <person name="Alkan N."/>
            <person name="Altmueller J."/>
            <person name="Alvarado-Balderrama L."/>
            <person name="Bauser C.A."/>
            <person name="Becker C."/>
            <person name="Birren B.W."/>
            <person name="Chen Z."/>
            <person name="Choi J."/>
            <person name="Crouch J.A."/>
            <person name="Duvick J.P."/>
            <person name="Farman M.A."/>
            <person name="Gan P."/>
            <person name="Heiman D."/>
            <person name="Henrissat B."/>
            <person name="Howard R.J."/>
            <person name="Kabbage M."/>
            <person name="Koch C."/>
            <person name="Kracher B."/>
            <person name="Kubo Y."/>
            <person name="Law A.D."/>
            <person name="Lebrun M.-H."/>
            <person name="Lee Y.-H."/>
            <person name="Miyara I."/>
            <person name="Moore N."/>
            <person name="Neumann U."/>
            <person name="Nordstroem K."/>
            <person name="Panaccione D.G."/>
            <person name="Panstruga R."/>
            <person name="Place M."/>
            <person name="Proctor R.H."/>
            <person name="Prusky D."/>
            <person name="Rech G."/>
            <person name="Reinhardt R."/>
            <person name="Rollins J.A."/>
            <person name="Rounsley S."/>
            <person name="Schardl C.L."/>
            <person name="Schwartz D.C."/>
            <person name="Shenoy N."/>
            <person name="Shirasu K."/>
            <person name="Sikhakolli U.R."/>
            <person name="Stueber K."/>
            <person name="Sukno S.A."/>
            <person name="Sweigard J.A."/>
            <person name="Takano Y."/>
            <person name="Takahara H."/>
            <person name="Trail F."/>
            <person name="van der Does H.C."/>
            <person name="Voll L.M."/>
            <person name="Will I."/>
            <person name="Young S."/>
            <person name="Zeng Q."/>
            <person name="Zhang J."/>
            <person name="Zhou S."/>
            <person name="Dickman M.B."/>
            <person name="Schulze-Lefert P."/>
            <person name="Ver Loren van Themaat E."/>
            <person name="Ma L.-J."/>
            <person name="Vaillancourt L.J."/>
        </authorList>
    </citation>
    <scope>NUCLEOTIDE SEQUENCE [LARGE SCALE GENOMIC DNA]</scope>
    <source>
        <strain evidence="2">IMI 349063</strain>
    </source>
</reference>
<gene>
    <name evidence="1" type="ORF">CH063_01687</name>
</gene>
<accession>H1VAW7</accession>
<protein>
    <submittedName>
        <fullName evidence="1">Uncharacterized protein</fullName>
    </submittedName>
</protein>
<dbReference type="AlphaFoldDB" id="H1VAW7"/>
<name>H1VAW7_COLHI</name>
<dbReference type="Proteomes" id="UP000007174">
    <property type="component" value="Unassembled WGS sequence"/>
</dbReference>
<dbReference type="VEuPathDB" id="FungiDB:CH63R_09619"/>
<dbReference type="HOGENOM" id="CLU_1610635_0_0_1"/>
<proteinExistence type="predicted"/>
<dbReference type="EMBL" id="CACQ02002434">
    <property type="protein sequence ID" value="CCF37370.1"/>
    <property type="molecule type" value="Genomic_DNA"/>
</dbReference>
<evidence type="ECO:0000313" key="2">
    <source>
        <dbReference type="Proteomes" id="UP000007174"/>
    </source>
</evidence>
<organism evidence="1 2">
    <name type="scientific">Colletotrichum higginsianum (strain IMI 349063)</name>
    <name type="common">Crucifer anthracnose fungus</name>
    <dbReference type="NCBI Taxonomy" id="759273"/>
    <lineage>
        <taxon>Eukaryota</taxon>
        <taxon>Fungi</taxon>
        <taxon>Dikarya</taxon>
        <taxon>Ascomycota</taxon>
        <taxon>Pezizomycotina</taxon>
        <taxon>Sordariomycetes</taxon>
        <taxon>Hypocreomycetidae</taxon>
        <taxon>Glomerellales</taxon>
        <taxon>Glomerellaceae</taxon>
        <taxon>Colletotrichum</taxon>
        <taxon>Colletotrichum destructivum species complex</taxon>
    </lineage>
</organism>